<keyword evidence="6" id="KW-0547">Nucleotide-binding</keyword>
<dbReference type="Pfam" id="PF03919">
    <property type="entry name" value="mRNA_cap_C"/>
    <property type="match status" value="1"/>
</dbReference>
<feature type="compositionally biased region" description="Low complexity" evidence="11">
    <location>
        <begin position="430"/>
        <end position="443"/>
    </location>
</feature>
<feature type="compositionally biased region" description="Pro residues" evidence="11">
    <location>
        <begin position="444"/>
        <end position="455"/>
    </location>
</feature>
<comment type="subcellular location">
    <subcellularLocation>
        <location evidence="1">Nucleus</location>
    </subcellularLocation>
</comment>
<dbReference type="GO" id="GO:0005525">
    <property type="term" value="F:GTP binding"/>
    <property type="evidence" value="ECO:0007669"/>
    <property type="project" value="UniProtKB-KW"/>
</dbReference>
<evidence type="ECO:0000313" key="14">
    <source>
        <dbReference type="Proteomes" id="UP000789739"/>
    </source>
</evidence>
<keyword evidence="7" id="KW-0506">mRNA capping</keyword>
<dbReference type="Gene3D" id="2.40.50.140">
    <property type="entry name" value="Nucleic acid-binding proteins"/>
    <property type="match status" value="1"/>
</dbReference>
<dbReference type="Proteomes" id="UP000789739">
    <property type="component" value="Unassembled WGS sequence"/>
</dbReference>
<dbReference type="InterPro" id="IPR012310">
    <property type="entry name" value="DNA_ligase_ATP-dep_cent"/>
</dbReference>
<name>A0A9N8ZHQ0_9GLOM</name>
<evidence type="ECO:0000256" key="5">
    <source>
        <dbReference type="ARBA" id="ARBA00022695"/>
    </source>
</evidence>
<evidence type="ECO:0000256" key="3">
    <source>
        <dbReference type="ARBA" id="ARBA00022664"/>
    </source>
</evidence>
<evidence type="ECO:0000259" key="12">
    <source>
        <dbReference type="PROSITE" id="PS50160"/>
    </source>
</evidence>
<feature type="region of interest" description="Disordered" evidence="11">
    <location>
        <begin position="235"/>
        <end position="519"/>
    </location>
</feature>
<feature type="domain" description="ATP-dependent DNA ligase family profile" evidence="12">
    <location>
        <begin position="1"/>
        <end position="105"/>
    </location>
</feature>
<dbReference type="PANTHER" id="PTHR10367:SF17">
    <property type="entry name" value="MRNA-CAPPING ENZYME"/>
    <property type="match status" value="1"/>
</dbReference>
<evidence type="ECO:0000256" key="6">
    <source>
        <dbReference type="ARBA" id="ARBA00022741"/>
    </source>
</evidence>
<dbReference type="OrthoDB" id="200924at2759"/>
<dbReference type="EC" id="2.7.7.50" evidence="2"/>
<feature type="compositionally biased region" description="Basic and acidic residues" evidence="11">
    <location>
        <begin position="396"/>
        <end position="405"/>
    </location>
</feature>
<evidence type="ECO:0000313" key="13">
    <source>
        <dbReference type="EMBL" id="CAG8496203.1"/>
    </source>
</evidence>
<proteinExistence type="predicted"/>
<evidence type="ECO:0000256" key="7">
    <source>
        <dbReference type="ARBA" id="ARBA00023042"/>
    </source>
</evidence>
<feature type="compositionally biased region" description="Acidic residues" evidence="11">
    <location>
        <begin position="366"/>
        <end position="385"/>
    </location>
</feature>
<evidence type="ECO:0000256" key="8">
    <source>
        <dbReference type="ARBA" id="ARBA00023134"/>
    </source>
</evidence>
<dbReference type="InterPro" id="IPR051029">
    <property type="entry name" value="mRNA_Capping_Enz/RNA_Phosphat"/>
</dbReference>
<dbReference type="SUPFAM" id="SSF56091">
    <property type="entry name" value="DNA ligase/mRNA capping enzyme, catalytic domain"/>
    <property type="match status" value="1"/>
</dbReference>
<dbReference type="GO" id="GO:0006281">
    <property type="term" value="P:DNA repair"/>
    <property type="evidence" value="ECO:0007669"/>
    <property type="project" value="InterPro"/>
</dbReference>
<keyword evidence="4" id="KW-0808">Transferase</keyword>
<protein>
    <recommendedName>
        <fullName evidence="2">mRNA guanylyltransferase</fullName>
        <ecNumber evidence="2">2.7.7.50</ecNumber>
    </recommendedName>
</protein>
<keyword evidence="8" id="KW-0342">GTP-binding</keyword>
<dbReference type="GO" id="GO:0005524">
    <property type="term" value="F:ATP binding"/>
    <property type="evidence" value="ECO:0007669"/>
    <property type="project" value="InterPro"/>
</dbReference>
<keyword evidence="9" id="KW-0539">Nucleus</keyword>
<dbReference type="GO" id="GO:0006370">
    <property type="term" value="P:7-methylguanosine mRNA capping"/>
    <property type="evidence" value="ECO:0007669"/>
    <property type="project" value="UniProtKB-KW"/>
</dbReference>
<keyword evidence="14" id="KW-1185">Reference proteome</keyword>
<sequence length="519" mass="59139">TTLKLLAFDCLAFMGKSLLERPLTKRLGYLCESLIKPYAAHRKSNPGIATGQPFVVEVKQMELSYGVLKVFDEVIPKLKHKNDGLIFTSAVAEYIPGTCEKMLKWKPANENSIDLLLEVQYPKTKGRPDYTVKPQFILKKWLRRNEHAFFSEMTVTDEEWENTFRNIPNLSGRIVEAVYDPTADSRAPWKFLRFRDDKEHANHSSVVTKIQESIRDAVAKEQLIAHAPKIREAWKRRETQKSQISHPQSSSSVAQHQHHSHTFSHSTKYSDSQPEQSHGRVNSSSSGRRVEHTEKSSFSRPQQPTPPTPKGREDGHSEQHVHDYRMRPLQPTPPSPQTREDSGRLSGNRTTYIAGKRLPSAIQDMDVSESEKEESEIESEADGDEDRVQPRNRRKLQGDDKEGKQIRSIKPMRRTISSNGGSRTERPQTPYSDPASSLQSSSPSPEPTTYSPPPVVSTQITSSSKRGRFGRKTIRVDSLPQQIEYEGNNRRESSSESELDEEDNGRRSKYRRVEQVSRV</sequence>
<feature type="compositionally biased region" description="Polar residues" evidence="11">
    <location>
        <begin position="269"/>
        <end position="282"/>
    </location>
</feature>
<dbReference type="Gene3D" id="3.30.470.30">
    <property type="entry name" value="DNA ligase/mRNA capping enzyme"/>
    <property type="match status" value="1"/>
</dbReference>
<dbReference type="SUPFAM" id="SSF50249">
    <property type="entry name" value="Nucleic acid-binding proteins"/>
    <property type="match status" value="1"/>
</dbReference>
<organism evidence="13 14">
    <name type="scientific">Paraglomus brasilianum</name>
    <dbReference type="NCBI Taxonomy" id="144538"/>
    <lineage>
        <taxon>Eukaryota</taxon>
        <taxon>Fungi</taxon>
        <taxon>Fungi incertae sedis</taxon>
        <taxon>Mucoromycota</taxon>
        <taxon>Glomeromycotina</taxon>
        <taxon>Glomeromycetes</taxon>
        <taxon>Paraglomerales</taxon>
        <taxon>Paraglomeraceae</taxon>
        <taxon>Paraglomus</taxon>
    </lineage>
</organism>
<dbReference type="GO" id="GO:0006310">
    <property type="term" value="P:DNA recombination"/>
    <property type="evidence" value="ECO:0007669"/>
    <property type="project" value="InterPro"/>
</dbReference>
<dbReference type="InterPro" id="IPR013846">
    <property type="entry name" value="mRNA_cap_enzyme_C"/>
</dbReference>
<dbReference type="AlphaFoldDB" id="A0A9N8ZHQ0"/>
<keyword evidence="3" id="KW-0507">mRNA processing</keyword>
<comment type="catalytic activity">
    <reaction evidence="10">
        <text>a 5'-end diphospho-ribonucleoside in mRNA + GTP + H(+) = a 5'-end (5'-triphosphoguanosine)-ribonucleoside in mRNA + diphosphate</text>
        <dbReference type="Rhea" id="RHEA:67012"/>
        <dbReference type="Rhea" id="RHEA-COMP:17165"/>
        <dbReference type="Rhea" id="RHEA-COMP:17166"/>
        <dbReference type="ChEBI" id="CHEBI:15378"/>
        <dbReference type="ChEBI" id="CHEBI:33019"/>
        <dbReference type="ChEBI" id="CHEBI:37565"/>
        <dbReference type="ChEBI" id="CHEBI:167616"/>
        <dbReference type="ChEBI" id="CHEBI:167617"/>
        <dbReference type="EC" id="2.7.7.50"/>
    </reaction>
    <physiologicalReaction direction="left-to-right" evidence="10">
        <dbReference type="Rhea" id="RHEA:67013"/>
    </physiologicalReaction>
</comment>
<evidence type="ECO:0000256" key="9">
    <source>
        <dbReference type="ARBA" id="ARBA00023242"/>
    </source>
</evidence>
<dbReference type="GO" id="GO:0003910">
    <property type="term" value="F:DNA ligase (ATP) activity"/>
    <property type="evidence" value="ECO:0007669"/>
    <property type="project" value="InterPro"/>
</dbReference>
<dbReference type="InterPro" id="IPR001339">
    <property type="entry name" value="mRNA_cap_enzyme_adenylation"/>
</dbReference>
<evidence type="ECO:0000256" key="4">
    <source>
        <dbReference type="ARBA" id="ARBA00022679"/>
    </source>
</evidence>
<dbReference type="CDD" id="cd07895">
    <property type="entry name" value="Adenylation_mRNA_capping"/>
    <property type="match status" value="1"/>
</dbReference>
<gene>
    <name evidence="13" type="ORF">PBRASI_LOCUS2366</name>
</gene>
<evidence type="ECO:0000256" key="1">
    <source>
        <dbReference type="ARBA" id="ARBA00004123"/>
    </source>
</evidence>
<feature type="compositionally biased region" description="Low complexity" evidence="11">
    <location>
        <begin position="241"/>
        <end position="255"/>
    </location>
</feature>
<dbReference type="InterPro" id="IPR012340">
    <property type="entry name" value="NA-bd_OB-fold"/>
</dbReference>
<dbReference type="GO" id="GO:0005634">
    <property type="term" value="C:nucleus"/>
    <property type="evidence" value="ECO:0007669"/>
    <property type="project" value="UniProtKB-SubCell"/>
</dbReference>
<feature type="compositionally biased region" description="Basic and acidic residues" evidence="11">
    <location>
        <begin position="310"/>
        <end position="326"/>
    </location>
</feature>
<evidence type="ECO:0000256" key="2">
    <source>
        <dbReference type="ARBA" id="ARBA00012475"/>
    </source>
</evidence>
<comment type="caution">
    <text evidence="13">The sequence shown here is derived from an EMBL/GenBank/DDBJ whole genome shotgun (WGS) entry which is preliminary data.</text>
</comment>
<evidence type="ECO:0000256" key="11">
    <source>
        <dbReference type="SAM" id="MobiDB-lite"/>
    </source>
</evidence>
<dbReference type="PANTHER" id="PTHR10367">
    <property type="entry name" value="MRNA-CAPPING ENZYME"/>
    <property type="match status" value="1"/>
</dbReference>
<reference evidence="13" key="1">
    <citation type="submission" date="2021-06" db="EMBL/GenBank/DDBJ databases">
        <authorList>
            <person name="Kallberg Y."/>
            <person name="Tangrot J."/>
            <person name="Rosling A."/>
        </authorList>
    </citation>
    <scope>NUCLEOTIDE SEQUENCE</scope>
    <source>
        <strain evidence="13">BR232B</strain>
    </source>
</reference>
<keyword evidence="5" id="KW-0548">Nucleotidyltransferase</keyword>
<feature type="compositionally biased region" description="Basic and acidic residues" evidence="11">
    <location>
        <begin position="288"/>
        <end position="297"/>
    </location>
</feature>
<dbReference type="Pfam" id="PF01331">
    <property type="entry name" value="mRNA_cap_enzyme"/>
    <property type="match status" value="1"/>
</dbReference>
<dbReference type="PROSITE" id="PS50160">
    <property type="entry name" value="DNA_LIGASE_A3"/>
    <property type="match status" value="1"/>
</dbReference>
<evidence type="ECO:0000256" key="10">
    <source>
        <dbReference type="ARBA" id="ARBA00044624"/>
    </source>
</evidence>
<accession>A0A9N8ZHQ0</accession>
<dbReference type="EMBL" id="CAJVPI010000181">
    <property type="protein sequence ID" value="CAG8496203.1"/>
    <property type="molecule type" value="Genomic_DNA"/>
</dbReference>
<dbReference type="GO" id="GO:0004484">
    <property type="term" value="F:mRNA guanylyltransferase activity"/>
    <property type="evidence" value="ECO:0007669"/>
    <property type="project" value="UniProtKB-EC"/>
</dbReference>
<feature type="non-terminal residue" evidence="13">
    <location>
        <position position="519"/>
    </location>
</feature>